<feature type="region of interest" description="Disordered" evidence="4">
    <location>
        <begin position="585"/>
        <end position="673"/>
    </location>
</feature>
<accession>A0A9P5ST24</accession>
<dbReference type="PANTHER" id="PTHR12515:SF5">
    <property type="entry name" value="PROTEIN SMAUG"/>
    <property type="match status" value="1"/>
</dbReference>
<evidence type="ECO:0000256" key="4">
    <source>
        <dbReference type="SAM" id="MobiDB-lite"/>
    </source>
</evidence>
<feature type="compositionally biased region" description="Polar residues" evidence="4">
    <location>
        <begin position="663"/>
        <end position="673"/>
    </location>
</feature>
<evidence type="ECO:0000256" key="3">
    <source>
        <dbReference type="ARBA" id="ARBA00022884"/>
    </source>
</evidence>
<evidence type="ECO:0000256" key="2">
    <source>
        <dbReference type="ARBA" id="ARBA00022490"/>
    </source>
</evidence>
<keyword evidence="3" id="KW-0694">RNA-binding</keyword>
<feature type="region of interest" description="Disordered" evidence="4">
    <location>
        <begin position="701"/>
        <end position="759"/>
    </location>
</feature>
<dbReference type="GO" id="GO:0000932">
    <property type="term" value="C:P-body"/>
    <property type="evidence" value="ECO:0007669"/>
    <property type="project" value="TreeGrafter"/>
</dbReference>
<dbReference type="Pfam" id="PF25479">
    <property type="entry name" value="Vts1"/>
    <property type="match status" value="1"/>
</dbReference>
<dbReference type="InterPro" id="IPR013761">
    <property type="entry name" value="SAM/pointed_sf"/>
</dbReference>
<evidence type="ECO:0000313" key="6">
    <source>
        <dbReference type="EMBL" id="KAF9335929.1"/>
    </source>
</evidence>
<name>A0A9P5ST24_9FUNG</name>
<feature type="region of interest" description="Disordered" evidence="4">
    <location>
        <begin position="1"/>
        <end position="77"/>
    </location>
</feature>
<comment type="caution">
    <text evidence="6">The sequence shown here is derived from an EMBL/GenBank/DDBJ whole genome shotgun (WGS) entry which is preliminary data.</text>
</comment>
<evidence type="ECO:0000313" key="7">
    <source>
        <dbReference type="Proteomes" id="UP000696485"/>
    </source>
</evidence>
<sequence length="839" mass="91269">MAQCPASESSTMLSTENSSTNLSDTTVQPSPPTPPQEPVPAKQVLQPQPQEHQPQERLQPQEQLQPQSQPGQSKQARPVSEIFSNHIPTNGKSFQSPEAEAIDKWFEDLSHYEQTLEEMAVVSLDHVFKEELSTIESWFNVLSEAERTAALYSLLQHSSQVQIRFFITVLQQLAKKDPVGALLSPTVGEKDSAQTQLHGAMAKAEKEVSQRLLNVLPIQPPTTSPLDRPTAGRRLYDRHSMTMGESEEYSRLFRRDNKRNSDILGLSHLSSHSANTTGGLGNGIPYINTNTPNINSNSDSNSDSNVNNTKPNGASGPIGSGGVFCESGARVNHFKLPATPLSSANRVSAPTYSNRPKSVCEGDASSIFSSNWNFASLGGTPIAGPSIGTSSGSLGSPGNIGDRTSLGRPKSVGGAEWMLSITTNPQPGADGVEKSWTPLLMSPTMGGFHGGSNGAGHSFGSSSGYSGSSLAVERPKSVTEADLAKLNISQWSINGPSNNNLLGSRTDDPMKPNRRRTLLRPSAIISNVPVTVLEGDEKLLSASANTSSINIVSSLFDEPGSSTETLPSLTSALTASQAPSMFQYSSQAFSQPPQHLPLQQQQQQQQQQHYYQQQQVSPLSSLSLQSQPGPHYQQHASSRAQSPMTSPLPSPITSGFRSRPASRPTSPGLTAHHNYSSVRNVWSSNGNHGYSHHNSYNNYSNHYQHGNMMGHHPMDYHQKRHLSPPDAHSRGTSVLDDDYMSDTSDMSSLGMNPHRSLGKDKKQYEGVDFELLQDTPAWLRSLRLHKYNSIFEGMNWREIVNLSDGDLINKGVAALGARRKMLKVFEQVRKEMLLQGMAI</sequence>
<feature type="compositionally biased region" description="Polar residues" evidence="4">
    <location>
        <begin position="634"/>
        <end position="656"/>
    </location>
</feature>
<proteinExistence type="predicted"/>
<dbReference type="PROSITE" id="PS50105">
    <property type="entry name" value="SAM_DOMAIN"/>
    <property type="match status" value="1"/>
</dbReference>
<feature type="compositionally biased region" description="Polar residues" evidence="4">
    <location>
        <begin position="1"/>
        <end position="24"/>
    </location>
</feature>
<feature type="compositionally biased region" description="Low complexity" evidence="4">
    <location>
        <begin position="591"/>
        <end position="628"/>
    </location>
</feature>
<dbReference type="PANTHER" id="PTHR12515">
    <property type="entry name" value="STERILE ALPHA MOTIF DOMAIN CONTAINING PROTEIN 4-RELATED"/>
    <property type="match status" value="1"/>
</dbReference>
<dbReference type="AlphaFoldDB" id="A0A9P5ST24"/>
<dbReference type="Proteomes" id="UP000696485">
    <property type="component" value="Unassembled WGS sequence"/>
</dbReference>
<keyword evidence="7" id="KW-1185">Reference proteome</keyword>
<feature type="compositionally biased region" description="Low complexity" evidence="4">
    <location>
        <begin position="290"/>
        <end position="308"/>
    </location>
</feature>
<evidence type="ECO:0000256" key="1">
    <source>
        <dbReference type="ARBA" id="ARBA00004496"/>
    </source>
</evidence>
<feature type="region of interest" description="Disordered" evidence="4">
    <location>
        <begin position="290"/>
        <end position="317"/>
    </location>
</feature>
<dbReference type="Gene3D" id="1.10.150.50">
    <property type="entry name" value="Transcription Factor, Ets-1"/>
    <property type="match status" value="1"/>
</dbReference>
<evidence type="ECO:0000259" key="5">
    <source>
        <dbReference type="PROSITE" id="PS50105"/>
    </source>
</evidence>
<dbReference type="InterPro" id="IPR001660">
    <property type="entry name" value="SAM"/>
</dbReference>
<gene>
    <name evidence="6" type="ORF">BG006_010259</name>
</gene>
<dbReference type="Pfam" id="PF07647">
    <property type="entry name" value="SAM_2"/>
    <property type="match status" value="1"/>
</dbReference>
<dbReference type="GO" id="GO:0000289">
    <property type="term" value="P:nuclear-transcribed mRNA poly(A) tail shortening"/>
    <property type="evidence" value="ECO:0007669"/>
    <property type="project" value="TreeGrafter"/>
</dbReference>
<feature type="domain" description="SAM" evidence="5">
    <location>
        <begin position="773"/>
        <end position="831"/>
    </location>
</feature>
<dbReference type="InterPro" id="IPR057327">
    <property type="entry name" value="Vts1_dom"/>
</dbReference>
<dbReference type="SUPFAM" id="SSF47769">
    <property type="entry name" value="SAM/Pointed domain"/>
    <property type="match status" value="1"/>
</dbReference>
<dbReference type="SMART" id="SM00454">
    <property type="entry name" value="SAM"/>
    <property type="match status" value="1"/>
</dbReference>
<feature type="compositionally biased region" description="Pro residues" evidence="4">
    <location>
        <begin position="29"/>
        <end position="38"/>
    </location>
</feature>
<protein>
    <recommendedName>
        <fullName evidence="5">SAM domain-containing protein</fullName>
    </recommendedName>
</protein>
<organism evidence="6 7">
    <name type="scientific">Podila minutissima</name>
    <dbReference type="NCBI Taxonomy" id="64525"/>
    <lineage>
        <taxon>Eukaryota</taxon>
        <taxon>Fungi</taxon>
        <taxon>Fungi incertae sedis</taxon>
        <taxon>Mucoromycota</taxon>
        <taxon>Mortierellomycotina</taxon>
        <taxon>Mortierellomycetes</taxon>
        <taxon>Mortierellales</taxon>
        <taxon>Mortierellaceae</taxon>
        <taxon>Podila</taxon>
    </lineage>
</organism>
<dbReference type="GO" id="GO:0003729">
    <property type="term" value="F:mRNA binding"/>
    <property type="evidence" value="ECO:0007669"/>
    <property type="project" value="TreeGrafter"/>
</dbReference>
<reference evidence="6" key="1">
    <citation type="journal article" date="2020" name="Fungal Divers.">
        <title>Resolving the Mortierellaceae phylogeny through synthesis of multi-gene phylogenetics and phylogenomics.</title>
        <authorList>
            <person name="Vandepol N."/>
            <person name="Liber J."/>
            <person name="Desiro A."/>
            <person name="Na H."/>
            <person name="Kennedy M."/>
            <person name="Barry K."/>
            <person name="Grigoriev I.V."/>
            <person name="Miller A.N."/>
            <person name="O'Donnell K."/>
            <person name="Stajich J.E."/>
            <person name="Bonito G."/>
        </authorList>
    </citation>
    <scope>NUCLEOTIDE SEQUENCE</scope>
    <source>
        <strain evidence="6">NVP1</strain>
    </source>
</reference>
<dbReference type="EMBL" id="JAAAUY010000080">
    <property type="protein sequence ID" value="KAF9335929.1"/>
    <property type="molecule type" value="Genomic_DNA"/>
</dbReference>
<comment type="subcellular location">
    <subcellularLocation>
        <location evidence="1">Cytoplasm</location>
    </subcellularLocation>
</comment>
<feature type="compositionally biased region" description="Low complexity" evidence="4">
    <location>
        <begin position="39"/>
        <end position="72"/>
    </location>
</feature>
<dbReference type="InterPro" id="IPR050897">
    <property type="entry name" value="SMAUG/VTS1_RNA-bind"/>
</dbReference>
<keyword evidence="2" id="KW-0963">Cytoplasm</keyword>